<protein>
    <recommendedName>
        <fullName evidence="1">DNA ligase (ATP)</fullName>
        <ecNumber evidence="1">6.5.1.1</ecNumber>
    </recommendedName>
</protein>
<dbReference type="GO" id="GO:0006303">
    <property type="term" value="P:double-strand break repair via nonhomologous end joining"/>
    <property type="evidence" value="ECO:0007669"/>
    <property type="project" value="TreeGrafter"/>
</dbReference>
<evidence type="ECO:0000256" key="3">
    <source>
        <dbReference type="ARBA" id="ARBA00034003"/>
    </source>
</evidence>
<dbReference type="EMBL" id="AP024601">
    <property type="protein sequence ID" value="BCU81837.1"/>
    <property type="molecule type" value="Genomic_DNA"/>
</dbReference>
<dbReference type="EC" id="6.5.1.1" evidence="1"/>
<gene>
    <name evidence="5" type="ORF">JIR001_16200</name>
</gene>
<dbReference type="GO" id="GO:0005524">
    <property type="term" value="F:ATP binding"/>
    <property type="evidence" value="ECO:0007669"/>
    <property type="project" value="InterPro"/>
</dbReference>
<evidence type="ECO:0000256" key="2">
    <source>
        <dbReference type="ARBA" id="ARBA00022598"/>
    </source>
</evidence>
<dbReference type="AlphaFoldDB" id="A0A8D5UEH9"/>
<dbReference type="GO" id="GO:0003677">
    <property type="term" value="F:DNA binding"/>
    <property type="evidence" value="ECO:0007669"/>
    <property type="project" value="InterPro"/>
</dbReference>
<reference evidence="5" key="1">
    <citation type="journal article" date="2013" name="Int. J. Syst. Evol. Microbiol.">
        <title>Polycladomyces abyssicola gen. nov., sp. nov., a thermophilic filamentous bacterium isolated from hemipelagic sediment.</title>
        <authorList>
            <person name="Tsubouchi T."/>
            <person name="Shimane Y."/>
            <person name="Mori K."/>
            <person name="Usui K."/>
            <person name="Hiraki T."/>
            <person name="Tame A."/>
            <person name="Uematsu K."/>
            <person name="Maruyama T."/>
            <person name="Hatada Y."/>
        </authorList>
    </citation>
    <scope>NUCLEOTIDE SEQUENCE</scope>
    <source>
        <strain evidence="5">JIR-001</strain>
    </source>
</reference>
<evidence type="ECO:0000259" key="4">
    <source>
        <dbReference type="PROSITE" id="PS50160"/>
    </source>
</evidence>
<dbReference type="InterPro" id="IPR012309">
    <property type="entry name" value="DNA_ligase_ATP-dep_C"/>
</dbReference>
<reference evidence="5" key="2">
    <citation type="journal article" date="2021" name="Microbiol. Resour. Announc.">
        <title>Complete Genome Sequence of Polycladomyces abyssicola JIR-001T, Isolated from Hemipelagic Sediment in Deep Seawater.</title>
        <authorList>
            <person name="Tsubouchi T."/>
            <person name="Kaneko Y."/>
        </authorList>
    </citation>
    <scope>NUCLEOTIDE SEQUENCE</scope>
    <source>
        <strain evidence="5">JIR-001</strain>
    </source>
</reference>
<evidence type="ECO:0000256" key="1">
    <source>
        <dbReference type="ARBA" id="ARBA00012727"/>
    </source>
</evidence>
<dbReference type="PROSITE" id="PS50160">
    <property type="entry name" value="DNA_LIGASE_A3"/>
    <property type="match status" value="1"/>
</dbReference>
<dbReference type="RefSeq" id="WP_212772265.1">
    <property type="nucleotide sequence ID" value="NZ_AP024601.1"/>
</dbReference>
<dbReference type="Proteomes" id="UP000677436">
    <property type="component" value="Chromosome"/>
</dbReference>
<dbReference type="SUPFAM" id="SSF56091">
    <property type="entry name" value="DNA ligase/mRNA capping enzyme, catalytic domain"/>
    <property type="match status" value="1"/>
</dbReference>
<evidence type="ECO:0000313" key="5">
    <source>
        <dbReference type="EMBL" id="BCU81837.1"/>
    </source>
</evidence>
<dbReference type="InterPro" id="IPR029710">
    <property type="entry name" value="LIG4"/>
</dbReference>
<organism evidence="5 6">
    <name type="scientific">Polycladomyces abyssicola</name>
    <dbReference type="NCBI Taxonomy" id="1125966"/>
    <lineage>
        <taxon>Bacteria</taxon>
        <taxon>Bacillati</taxon>
        <taxon>Bacillota</taxon>
        <taxon>Bacilli</taxon>
        <taxon>Bacillales</taxon>
        <taxon>Thermoactinomycetaceae</taxon>
        <taxon>Polycladomyces</taxon>
    </lineage>
</organism>
<dbReference type="Pfam" id="PF04679">
    <property type="entry name" value="DNA_ligase_A_C"/>
    <property type="match status" value="1"/>
</dbReference>
<dbReference type="SUPFAM" id="SSF50249">
    <property type="entry name" value="Nucleic acid-binding proteins"/>
    <property type="match status" value="1"/>
</dbReference>
<dbReference type="GO" id="GO:0006297">
    <property type="term" value="P:nucleotide-excision repair, DNA gap filling"/>
    <property type="evidence" value="ECO:0007669"/>
    <property type="project" value="TreeGrafter"/>
</dbReference>
<dbReference type="Pfam" id="PF01068">
    <property type="entry name" value="DNA_ligase_A_M"/>
    <property type="match status" value="1"/>
</dbReference>
<sequence length="305" mass="35249">MRLPAIQPMEPVLQTTIPQSDRYWYQVKWDGVRLLACKDESGWWLYNRKQNERTQTYPDLLAELTLLECESVLLDGEVVALKDGRPDFFRVLKRDLGSPANQSRLMDRIPVYYMVFDLLFADGRWWTDRPLLERYERLTRLIPPGLKRIHVCDNYENGTALFETMKKKDMEGIVIKEREGVYYVGHKHPTWQKVKYFREMQAAVIGATLRQGRVNALILGEPAGAPERYIGKAATGLNQQELTILTQFLPQLQMSKPPVAVVPRFPSTETVVWLQPLLTVQVRFLSWTPDGTLRSPVIKGFPMSP</sequence>
<keyword evidence="6" id="KW-1185">Reference proteome</keyword>
<dbReference type="GO" id="GO:0003910">
    <property type="term" value="F:DNA ligase (ATP) activity"/>
    <property type="evidence" value="ECO:0007669"/>
    <property type="project" value="UniProtKB-EC"/>
</dbReference>
<accession>A0A8D5UEH9</accession>
<dbReference type="PANTHER" id="PTHR45997:SF1">
    <property type="entry name" value="DNA LIGASE 4"/>
    <property type="match status" value="1"/>
</dbReference>
<dbReference type="PANTHER" id="PTHR45997">
    <property type="entry name" value="DNA LIGASE 4"/>
    <property type="match status" value="1"/>
</dbReference>
<dbReference type="KEGG" id="pabs:JIR001_16200"/>
<dbReference type="CDD" id="cd07906">
    <property type="entry name" value="Adenylation_DNA_ligase_LigD_LigC"/>
    <property type="match status" value="1"/>
</dbReference>
<proteinExistence type="predicted"/>
<dbReference type="Gene3D" id="2.40.50.140">
    <property type="entry name" value="Nucleic acid-binding proteins"/>
    <property type="match status" value="1"/>
</dbReference>
<comment type="catalytic activity">
    <reaction evidence="3">
        <text>ATP + (deoxyribonucleotide)n-3'-hydroxyl + 5'-phospho-(deoxyribonucleotide)m = (deoxyribonucleotide)n+m + AMP + diphosphate.</text>
        <dbReference type="EC" id="6.5.1.1"/>
    </reaction>
</comment>
<keyword evidence="2 5" id="KW-0436">Ligase</keyword>
<dbReference type="CDD" id="cd07971">
    <property type="entry name" value="OBF_DNA_ligase_LigD"/>
    <property type="match status" value="1"/>
</dbReference>
<feature type="domain" description="ATP-dependent DNA ligase family profile" evidence="4">
    <location>
        <begin position="104"/>
        <end position="195"/>
    </location>
</feature>
<dbReference type="GO" id="GO:0006310">
    <property type="term" value="P:DNA recombination"/>
    <property type="evidence" value="ECO:0007669"/>
    <property type="project" value="InterPro"/>
</dbReference>
<dbReference type="InterPro" id="IPR012310">
    <property type="entry name" value="DNA_ligase_ATP-dep_cent"/>
</dbReference>
<dbReference type="InterPro" id="IPR012340">
    <property type="entry name" value="NA-bd_OB-fold"/>
</dbReference>
<name>A0A8D5UEH9_9BACL</name>
<dbReference type="Gene3D" id="3.30.470.30">
    <property type="entry name" value="DNA ligase/mRNA capping enzyme"/>
    <property type="match status" value="1"/>
</dbReference>
<evidence type="ECO:0000313" key="6">
    <source>
        <dbReference type="Proteomes" id="UP000677436"/>
    </source>
</evidence>